<dbReference type="EMBL" id="PKPP01001862">
    <property type="protein sequence ID" value="PWA79395.1"/>
    <property type="molecule type" value="Genomic_DNA"/>
</dbReference>
<comment type="caution">
    <text evidence="2">The sequence shown here is derived from an EMBL/GenBank/DDBJ whole genome shotgun (WGS) entry which is preliminary data.</text>
</comment>
<dbReference type="Proteomes" id="UP000245207">
    <property type="component" value="Unassembled WGS sequence"/>
</dbReference>
<dbReference type="AlphaFoldDB" id="A0A2U1P0U4"/>
<evidence type="ECO:0000259" key="1">
    <source>
        <dbReference type="SMART" id="SM00256"/>
    </source>
</evidence>
<organism evidence="2 3">
    <name type="scientific">Artemisia annua</name>
    <name type="common">Sweet wormwood</name>
    <dbReference type="NCBI Taxonomy" id="35608"/>
    <lineage>
        <taxon>Eukaryota</taxon>
        <taxon>Viridiplantae</taxon>
        <taxon>Streptophyta</taxon>
        <taxon>Embryophyta</taxon>
        <taxon>Tracheophyta</taxon>
        <taxon>Spermatophyta</taxon>
        <taxon>Magnoliopsida</taxon>
        <taxon>eudicotyledons</taxon>
        <taxon>Gunneridae</taxon>
        <taxon>Pentapetalae</taxon>
        <taxon>asterids</taxon>
        <taxon>campanulids</taxon>
        <taxon>Asterales</taxon>
        <taxon>Asteraceae</taxon>
        <taxon>Asteroideae</taxon>
        <taxon>Anthemideae</taxon>
        <taxon>Artemisiinae</taxon>
        <taxon>Artemisia</taxon>
    </lineage>
</organism>
<dbReference type="InterPro" id="IPR036047">
    <property type="entry name" value="F-box-like_dom_sf"/>
</dbReference>
<dbReference type="PANTHER" id="PTHR34145:SF68">
    <property type="entry name" value="FBD DOMAIN-CONTAINING PROTEIN"/>
    <property type="match status" value="1"/>
</dbReference>
<dbReference type="Pfam" id="PF00646">
    <property type="entry name" value="F-box"/>
    <property type="match status" value="1"/>
</dbReference>
<dbReference type="Pfam" id="PF23622">
    <property type="entry name" value="LRR_At1g61320_AtMIF1"/>
    <property type="match status" value="1"/>
</dbReference>
<dbReference type="InterPro" id="IPR001810">
    <property type="entry name" value="F-box_dom"/>
</dbReference>
<dbReference type="InterPro" id="IPR053781">
    <property type="entry name" value="F-box_AtFBL13-like"/>
</dbReference>
<dbReference type="OrthoDB" id="613853at2759"/>
<accession>A0A2U1P0U4</accession>
<sequence>MGGSGQVVIVGVVLQVQVVGGKGGVKRDLTGKVINGGVGLVGPERVILEARGEKTFIMDDLQMSTTLAPKVQGGLLESDPNDFISRMPDDVLVMILGCLPIKEVLVTSSLSKRWRFLWCDVTRLNFDSPQKFYRDQSKNINEVNAIIKSYHPLIVQDFRIYFGLRNRHRCVIHKWLQFAVDKKVEFLELDLMDGKDEDDKDYDFPSRLFKTSPHLSGRALKLKHLEIVGFDSIYSIELSDFDLESFTYKGLSIDLRLTNLPKLKKVGLCPRGERWPYNVFDQISSCALSLPALSLDLRYRPTKCLKLDSLPELPNLKNLRLVIGGSKCNFLLDLASILNACPKLETFTLQPFWTSPITNKRKAWR</sequence>
<evidence type="ECO:0000313" key="2">
    <source>
        <dbReference type="EMBL" id="PWA79395.1"/>
    </source>
</evidence>
<proteinExistence type="predicted"/>
<dbReference type="InterPro" id="IPR053772">
    <property type="entry name" value="At1g61320/At1g61330-like"/>
</dbReference>
<dbReference type="InterPro" id="IPR055357">
    <property type="entry name" value="LRR_At1g61320_AtMIF1"/>
</dbReference>
<dbReference type="SUPFAM" id="SSF81383">
    <property type="entry name" value="F-box domain"/>
    <property type="match status" value="1"/>
</dbReference>
<name>A0A2U1P0U4_ARTAN</name>
<dbReference type="CDD" id="cd22160">
    <property type="entry name" value="F-box_AtFBL13-like"/>
    <property type="match status" value="1"/>
</dbReference>
<dbReference type="PANTHER" id="PTHR34145">
    <property type="entry name" value="OS02G0105600 PROTEIN"/>
    <property type="match status" value="1"/>
</dbReference>
<feature type="domain" description="F-box" evidence="1">
    <location>
        <begin position="87"/>
        <end position="128"/>
    </location>
</feature>
<dbReference type="Gene3D" id="1.20.1280.50">
    <property type="match status" value="1"/>
</dbReference>
<keyword evidence="3" id="KW-1185">Reference proteome</keyword>
<gene>
    <name evidence="2" type="ORF">CTI12_AA206770</name>
</gene>
<dbReference type="STRING" id="35608.A0A2U1P0U4"/>
<dbReference type="SMART" id="SM00256">
    <property type="entry name" value="FBOX"/>
    <property type="match status" value="1"/>
</dbReference>
<reference evidence="2 3" key="1">
    <citation type="journal article" date="2018" name="Mol. Plant">
        <title>The genome of Artemisia annua provides insight into the evolution of Asteraceae family and artemisinin biosynthesis.</title>
        <authorList>
            <person name="Shen Q."/>
            <person name="Zhang L."/>
            <person name="Liao Z."/>
            <person name="Wang S."/>
            <person name="Yan T."/>
            <person name="Shi P."/>
            <person name="Liu M."/>
            <person name="Fu X."/>
            <person name="Pan Q."/>
            <person name="Wang Y."/>
            <person name="Lv Z."/>
            <person name="Lu X."/>
            <person name="Zhang F."/>
            <person name="Jiang W."/>
            <person name="Ma Y."/>
            <person name="Chen M."/>
            <person name="Hao X."/>
            <person name="Li L."/>
            <person name="Tang Y."/>
            <person name="Lv G."/>
            <person name="Zhou Y."/>
            <person name="Sun X."/>
            <person name="Brodelius P.E."/>
            <person name="Rose J.K.C."/>
            <person name="Tang K."/>
        </authorList>
    </citation>
    <scope>NUCLEOTIDE SEQUENCE [LARGE SCALE GENOMIC DNA]</scope>
    <source>
        <strain evidence="3">cv. Huhao1</strain>
        <tissue evidence="2">Leaf</tissue>
    </source>
</reference>
<protein>
    <submittedName>
        <fullName evidence="2">F-box domain, FBD domain, Leucine-rich repeat domain, L domain-like protein</fullName>
    </submittedName>
</protein>
<evidence type="ECO:0000313" key="3">
    <source>
        <dbReference type="Proteomes" id="UP000245207"/>
    </source>
</evidence>